<dbReference type="InterPro" id="IPR031335">
    <property type="entry name" value="Glyco_hydro_63_C"/>
</dbReference>
<proteinExistence type="predicted"/>
<dbReference type="EMBL" id="BJWL01000006">
    <property type="protein sequence ID" value="GFY88140.1"/>
    <property type="molecule type" value="Genomic_DNA"/>
</dbReference>
<comment type="caution">
    <text evidence="2">The sequence shown here is derived from an EMBL/GenBank/DDBJ whole genome shotgun (WGS) entry which is preliminary data.</text>
</comment>
<dbReference type="InterPro" id="IPR012341">
    <property type="entry name" value="6hp_glycosidase-like_sf"/>
</dbReference>
<dbReference type="OrthoDB" id="410058at2759"/>
<keyword evidence="3" id="KW-1185">Reference proteome</keyword>
<dbReference type="Gene3D" id="1.50.10.10">
    <property type="match status" value="1"/>
</dbReference>
<dbReference type="AlphaFoldDB" id="A0A7J0EPB9"/>
<dbReference type="GO" id="GO:0005789">
    <property type="term" value="C:endoplasmic reticulum membrane"/>
    <property type="evidence" value="ECO:0007669"/>
    <property type="project" value="TreeGrafter"/>
</dbReference>
<dbReference type="GO" id="GO:0006487">
    <property type="term" value="P:protein N-linked glycosylation"/>
    <property type="evidence" value="ECO:0007669"/>
    <property type="project" value="TreeGrafter"/>
</dbReference>
<evidence type="ECO:0000313" key="2">
    <source>
        <dbReference type="EMBL" id="GFY88140.1"/>
    </source>
</evidence>
<accession>A0A7J0EPB9</accession>
<dbReference type="PANTHER" id="PTHR10412">
    <property type="entry name" value="MANNOSYL-OLIGOSACCHARIDE GLUCOSIDASE"/>
    <property type="match status" value="1"/>
</dbReference>
<dbReference type="GO" id="GO:0009311">
    <property type="term" value="P:oligosaccharide metabolic process"/>
    <property type="evidence" value="ECO:0007669"/>
    <property type="project" value="InterPro"/>
</dbReference>
<sequence length="166" mass="19134">MNSDDSFCSNLSLLYLVIRLPHFSSISITLSSGLDDYPRASNPSEEERHLDLRCWMFLAAADCMYSISKLLGKEKELGKEYGSTVKLLSDFDLLNQVRLSWREVEGTNHYASRELVREVLERPKLRFVPHIGYVSLFPIYGEDYSACVIYPRTAAESHFEPKHFMD</sequence>
<dbReference type="Pfam" id="PF03200">
    <property type="entry name" value="Glyco_hydro_63"/>
    <property type="match status" value="1"/>
</dbReference>
<reference evidence="2 3" key="1">
    <citation type="submission" date="2019-07" db="EMBL/GenBank/DDBJ databases">
        <title>De Novo Assembly of kiwifruit Actinidia rufa.</title>
        <authorList>
            <person name="Sugita-Konishi S."/>
            <person name="Sato K."/>
            <person name="Mori E."/>
            <person name="Abe Y."/>
            <person name="Kisaki G."/>
            <person name="Hamano K."/>
            <person name="Suezawa K."/>
            <person name="Otani M."/>
            <person name="Fukuda T."/>
            <person name="Manabe T."/>
            <person name="Gomi K."/>
            <person name="Tabuchi M."/>
            <person name="Akimitsu K."/>
            <person name="Kataoka I."/>
        </authorList>
    </citation>
    <scope>NUCLEOTIDE SEQUENCE [LARGE SCALE GENOMIC DNA]</scope>
    <source>
        <strain evidence="3">cv. Fuchu</strain>
    </source>
</reference>
<dbReference type="Proteomes" id="UP000585474">
    <property type="component" value="Unassembled WGS sequence"/>
</dbReference>
<dbReference type="GO" id="GO:0004573">
    <property type="term" value="F:Glc3Man9GlcNAc2 oligosaccharide glucosidase activity"/>
    <property type="evidence" value="ECO:0007669"/>
    <property type="project" value="InterPro"/>
</dbReference>
<gene>
    <name evidence="2" type="ORF">Acr_06g0000800</name>
</gene>
<dbReference type="PANTHER" id="PTHR10412:SF20">
    <property type="entry name" value="MANNOSYL-OLIGOSACCHARIDE GLUCOSIDASE GCS1"/>
    <property type="match status" value="1"/>
</dbReference>
<organism evidence="2 3">
    <name type="scientific">Actinidia rufa</name>
    <dbReference type="NCBI Taxonomy" id="165716"/>
    <lineage>
        <taxon>Eukaryota</taxon>
        <taxon>Viridiplantae</taxon>
        <taxon>Streptophyta</taxon>
        <taxon>Embryophyta</taxon>
        <taxon>Tracheophyta</taxon>
        <taxon>Spermatophyta</taxon>
        <taxon>Magnoliopsida</taxon>
        <taxon>eudicotyledons</taxon>
        <taxon>Gunneridae</taxon>
        <taxon>Pentapetalae</taxon>
        <taxon>asterids</taxon>
        <taxon>Ericales</taxon>
        <taxon>Actinidiaceae</taxon>
        <taxon>Actinidia</taxon>
    </lineage>
</organism>
<dbReference type="InterPro" id="IPR004888">
    <property type="entry name" value="Glycoside_hydrolase_63"/>
</dbReference>
<evidence type="ECO:0000313" key="3">
    <source>
        <dbReference type="Proteomes" id="UP000585474"/>
    </source>
</evidence>
<name>A0A7J0EPB9_9ERIC</name>
<evidence type="ECO:0000259" key="1">
    <source>
        <dbReference type="Pfam" id="PF03200"/>
    </source>
</evidence>
<protein>
    <submittedName>
        <fullName evidence="2">Glucosidase 1</fullName>
    </submittedName>
</protein>
<feature type="domain" description="Glycosyl hydrolase family 63 C-terminal" evidence="1">
    <location>
        <begin position="29"/>
        <end position="139"/>
    </location>
</feature>